<dbReference type="InterPro" id="IPR042197">
    <property type="entry name" value="Apaf_helical"/>
</dbReference>
<dbReference type="InterPro" id="IPR036390">
    <property type="entry name" value="WH_DNA-bd_sf"/>
</dbReference>
<organism evidence="7 8">
    <name type="scientific">Arachis duranensis</name>
    <name type="common">Wild peanut</name>
    <dbReference type="NCBI Taxonomy" id="130453"/>
    <lineage>
        <taxon>Eukaryota</taxon>
        <taxon>Viridiplantae</taxon>
        <taxon>Streptophyta</taxon>
        <taxon>Embryophyta</taxon>
        <taxon>Tracheophyta</taxon>
        <taxon>Spermatophyta</taxon>
        <taxon>Magnoliopsida</taxon>
        <taxon>eudicotyledons</taxon>
        <taxon>Gunneridae</taxon>
        <taxon>Pentapetalae</taxon>
        <taxon>rosids</taxon>
        <taxon>fabids</taxon>
        <taxon>Fabales</taxon>
        <taxon>Fabaceae</taxon>
        <taxon>Papilionoideae</taxon>
        <taxon>50 kb inversion clade</taxon>
        <taxon>dalbergioids sensu lato</taxon>
        <taxon>Dalbergieae</taxon>
        <taxon>Pterocarpus clade</taxon>
        <taxon>Arachis</taxon>
    </lineage>
</organism>
<dbReference type="GO" id="GO:0043531">
    <property type="term" value="F:ADP binding"/>
    <property type="evidence" value="ECO:0007669"/>
    <property type="project" value="InterPro"/>
</dbReference>
<reference evidence="8" key="2">
    <citation type="submission" date="2025-08" db="UniProtKB">
        <authorList>
            <consortium name="RefSeq"/>
        </authorList>
    </citation>
    <scope>IDENTIFICATION</scope>
    <source>
        <tissue evidence="8">Whole plant</tissue>
    </source>
</reference>
<dbReference type="Pfam" id="PF23286">
    <property type="entry name" value="LRR_13"/>
    <property type="match status" value="1"/>
</dbReference>
<keyword evidence="5" id="KW-0812">Transmembrane</keyword>
<dbReference type="GO" id="GO:0006952">
    <property type="term" value="P:defense response"/>
    <property type="evidence" value="ECO:0007669"/>
    <property type="project" value="UniProtKB-KW"/>
</dbReference>
<dbReference type="GeneID" id="107462978"/>
<name>A0A9C6TH78_ARADU</name>
<dbReference type="InterPro" id="IPR058546">
    <property type="entry name" value="RPS4B/Roq1-like_LRR"/>
</dbReference>
<dbReference type="Proteomes" id="UP000515211">
    <property type="component" value="Chromosome 8"/>
</dbReference>
<dbReference type="Pfam" id="PF23282">
    <property type="entry name" value="WHD_ROQ1"/>
    <property type="match status" value="1"/>
</dbReference>
<dbReference type="Pfam" id="PF01582">
    <property type="entry name" value="TIR"/>
    <property type="match status" value="1"/>
</dbReference>
<dbReference type="InterPro" id="IPR027417">
    <property type="entry name" value="P-loop_NTPase"/>
</dbReference>
<dbReference type="Gene3D" id="1.10.8.430">
    <property type="entry name" value="Helical domain of apoptotic protease-activating factors"/>
    <property type="match status" value="1"/>
</dbReference>
<keyword evidence="5" id="KW-0472">Membrane</keyword>
<dbReference type="InterPro" id="IPR032675">
    <property type="entry name" value="LRR_dom_sf"/>
</dbReference>
<dbReference type="InterPro" id="IPR002182">
    <property type="entry name" value="NB-ARC"/>
</dbReference>
<keyword evidence="2" id="KW-0677">Repeat</keyword>
<evidence type="ECO:0000313" key="7">
    <source>
        <dbReference type="Proteomes" id="UP000515211"/>
    </source>
</evidence>
<feature type="transmembrane region" description="Helical" evidence="5">
    <location>
        <begin position="1351"/>
        <end position="1370"/>
    </location>
</feature>
<dbReference type="PROSITE" id="PS50104">
    <property type="entry name" value="TIR"/>
    <property type="match status" value="1"/>
</dbReference>
<dbReference type="InterPro" id="IPR058192">
    <property type="entry name" value="WHD_ROQ1-like"/>
</dbReference>
<dbReference type="Pfam" id="PF00931">
    <property type="entry name" value="NB-ARC"/>
    <property type="match status" value="1"/>
</dbReference>
<dbReference type="PANTHER" id="PTHR11017">
    <property type="entry name" value="LEUCINE-RICH REPEAT-CONTAINING PROTEIN"/>
    <property type="match status" value="1"/>
</dbReference>
<accession>A0A9C6TH78</accession>
<keyword evidence="1" id="KW-0433">Leucine-rich repeat</keyword>
<dbReference type="FunFam" id="3.40.50.10140:FF:000007">
    <property type="entry name" value="Disease resistance protein (TIR-NBS-LRR class)"/>
    <property type="match status" value="1"/>
</dbReference>
<sequence length="1441" mass="167069">MANDDVFLSFRGGTRYRFTDHLYHALRRNGIDTFRDDENLRVGDELRPVLMNAIENCKMAIVVLCENYASSTWCLDELVKIVDCHEKQGKQVLPIIYRMKPSDVWEQKGSYETAMAKHEDRYGKDSEKVKAWRLALSKVNTLKLIKWLHCTENTYEPEFIKNIVRDTADRLPLPEPIQHVVGLDTCCEQVKSVLNIESNENICMLGIYGPGGIGKTTLARCLFDKIKRQFEASCFLGNVREKSESRGSLESLQKTVLYDMGEETITDLGSEFKGGYEIKRRLRHKRVLLVLDDVNSITQLESLAGGHDWFGSGSRIIITTRDTDVVDKHVMGDVVTKKYKMEELNDDDSLELFSWHAFNRKEPAENFKNVSRNAIRYAKGFPLALEVIGSHLGGFTSVDSWEEELHKYRIDPSIQGVLEISYNSLYELDQKTFLDIACFFKGEKWDYVKRVLKACDFYPIVRVFISKCLITVNQSGCLDMHDLVQDMGKEIVMNESPTNPGERSRLWSHKDILQVLKDDTGSSSIEGIMLHPSTLEEVNYWINTAFDKMEKLRILIVRNTVFSTAPSHLPNSLRLLEWKGYPSESFPLDFHPHRIVDLKLPHSALKLERPFQVFEDLTFINLSQCQSVTHIPDMSGAKSLRVLTLDKCNKLVGFDESIGFMPNLVYLSASQCSKLKHFVPEMYLPSLEVLSFYFCKSLQSFPEIMQEMDKPLKINLVNSAIEEFPNSIGNLTGLEHIDISKSKRLRYLPDEDLHPILHVHQKLEGINVSNNCFSSLPKCIEGFLHLKILDVSYCNNLMIIPELPSSIQKVDARYCLSLTPGSSTMPLSKILQETKRIEVVMPKKEIPNWLDYNCSKDIPLFWARRKFPVVALAFMFGRATGNDIDETLMKALDFWPQIASSKSYTVGLNLFIEGQQIFPEKSKYFNVGEDHVLLFDLRTLFSDKEWHDLDAYIGDDWKAIHVVCESTLTLNHWGVYVYKGETNMDDIYFKHLPNHKLSSDLVLERSPQQTRQRIGQVIDNLNPTETFDNEHLSLVDLEEDSMSFTKALVRSYKMAKANEASSSSNYGASLKKESEESNWDVLRLIELMKENVPKDIADSNPGQIQAVQEFAEEFIKARAQFMMEKDCDTLNIGMMIALEEYHIFGPPTRRYWGRIDLKHADDPTFKAVMRRAFQESWRIEERAKAHNRRMIPILLLKCEIPSIWGESSQKEESIDDPVLEELLRQIEKDAMECNKSYGKLKASITYTNELRAVSDEYLLEATYMRAHENMENEVMSEWGRLELALCDMFRSRMRRSLFGWRKLMIPGASTKKTSYGTIRVAHEDQDTHDNNRMQHNKLWRIQIPRYFRRSFFLFFYFLLRFLYSAFLFFVRALSFTFCFTVLVLLVLLRSFMFIFVFLFTFIIMVFFMHFHLILLCLVLYFIFYCLRFLFLEIWSVVLGMV</sequence>
<keyword evidence="4" id="KW-0520">NAD</keyword>
<reference evidence="7" key="1">
    <citation type="journal article" date="2016" name="Nat. Genet.">
        <title>The genome sequences of Arachis duranensis and Arachis ipaensis, the diploid ancestors of cultivated peanut.</title>
        <authorList>
            <person name="Bertioli D.J."/>
            <person name="Cannon S.B."/>
            <person name="Froenicke L."/>
            <person name="Huang G."/>
            <person name="Farmer A.D."/>
            <person name="Cannon E.K."/>
            <person name="Liu X."/>
            <person name="Gao D."/>
            <person name="Clevenger J."/>
            <person name="Dash S."/>
            <person name="Ren L."/>
            <person name="Moretzsohn M.C."/>
            <person name="Shirasawa K."/>
            <person name="Huang W."/>
            <person name="Vidigal B."/>
            <person name="Abernathy B."/>
            <person name="Chu Y."/>
            <person name="Niederhuth C.E."/>
            <person name="Umale P."/>
            <person name="Araujo A.C."/>
            <person name="Kozik A."/>
            <person name="Kim K.D."/>
            <person name="Burow M.D."/>
            <person name="Varshney R.K."/>
            <person name="Wang X."/>
            <person name="Zhang X."/>
            <person name="Barkley N."/>
            <person name="Guimaraes P.M."/>
            <person name="Isobe S."/>
            <person name="Guo B."/>
            <person name="Liao B."/>
            <person name="Stalker H.T."/>
            <person name="Schmitz R.J."/>
            <person name="Scheffler B.E."/>
            <person name="Leal-Bertioli S.C."/>
            <person name="Xun X."/>
            <person name="Jackson S.A."/>
            <person name="Michelmore R."/>
            <person name="Ozias-Akins P."/>
        </authorList>
    </citation>
    <scope>NUCLEOTIDE SEQUENCE [LARGE SCALE GENOMIC DNA]</scope>
    <source>
        <strain evidence="7">cv. V14167</strain>
    </source>
</reference>
<evidence type="ECO:0000259" key="6">
    <source>
        <dbReference type="PROSITE" id="PS50104"/>
    </source>
</evidence>
<dbReference type="SUPFAM" id="SSF46785">
    <property type="entry name" value="Winged helix' DNA-binding domain"/>
    <property type="match status" value="1"/>
</dbReference>
<keyword evidence="5" id="KW-1133">Transmembrane helix</keyword>
<dbReference type="SUPFAM" id="SSF52540">
    <property type="entry name" value="P-loop containing nucleoside triphosphate hydrolases"/>
    <property type="match status" value="1"/>
</dbReference>
<dbReference type="GO" id="GO:0007165">
    <property type="term" value="P:signal transduction"/>
    <property type="evidence" value="ECO:0007669"/>
    <property type="project" value="InterPro"/>
</dbReference>
<dbReference type="PANTHER" id="PTHR11017:SF252">
    <property type="entry name" value="RESISTANCE PROTEIN (TIR-NBS-LRR CLASS), PUTATIVE-RELATED"/>
    <property type="match status" value="1"/>
</dbReference>
<evidence type="ECO:0000313" key="8">
    <source>
        <dbReference type="RefSeq" id="XP_052108733.1"/>
    </source>
</evidence>
<dbReference type="SUPFAM" id="SSF52058">
    <property type="entry name" value="L domain-like"/>
    <property type="match status" value="1"/>
</dbReference>
<evidence type="ECO:0000256" key="3">
    <source>
        <dbReference type="ARBA" id="ARBA00022821"/>
    </source>
</evidence>
<dbReference type="PRINTS" id="PR00364">
    <property type="entry name" value="DISEASERSIST"/>
</dbReference>
<proteinExistence type="predicted"/>
<dbReference type="InterPro" id="IPR000157">
    <property type="entry name" value="TIR_dom"/>
</dbReference>
<dbReference type="Gene3D" id="3.80.10.10">
    <property type="entry name" value="Ribonuclease Inhibitor"/>
    <property type="match status" value="2"/>
</dbReference>
<evidence type="ECO:0000256" key="5">
    <source>
        <dbReference type="SAM" id="Phobius"/>
    </source>
</evidence>
<keyword evidence="3" id="KW-0611">Plant defense</keyword>
<dbReference type="Gene3D" id="3.40.50.10140">
    <property type="entry name" value="Toll/interleukin-1 receptor homology (TIR) domain"/>
    <property type="match status" value="1"/>
</dbReference>
<feature type="domain" description="TIR" evidence="6">
    <location>
        <begin position="2"/>
        <end position="171"/>
    </location>
</feature>
<keyword evidence="7" id="KW-1185">Reference proteome</keyword>
<evidence type="ECO:0000256" key="2">
    <source>
        <dbReference type="ARBA" id="ARBA00022737"/>
    </source>
</evidence>
<feature type="transmembrane region" description="Helical" evidence="5">
    <location>
        <begin position="1410"/>
        <end position="1430"/>
    </location>
</feature>
<gene>
    <name evidence="8" type="primary">LOC107462978</name>
</gene>
<dbReference type="SMART" id="SM00255">
    <property type="entry name" value="TIR"/>
    <property type="match status" value="1"/>
</dbReference>
<evidence type="ECO:0000256" key="1">
    <source>
        <dbReference type="ARBA" id="ARBA00022614"/>
    </source>
</evidence>
<dbReference type="SUPFAM" id="SSF52200">
    <property type="entry name" value="Toll/Interleukin receptor TIR domain"/>
    <property type="match status" value="1"/>
</dbReference>
<protein>
    <submittedName>
        <fullName evidence="8">TMV resistance protein N isoform X2</fullName>
    </submittedName>
</protein>
<dbReference type="InterPro" id="IPR035897">
    <property type="entry name" value="Toll_tir_struct_dom_sf"/>
</dbReference>
<evidence type="ECO:0000256" key="4">
    <source>
        <dbReference type="ARBA" id="ARBA00023027"/>
    </source>
</evidence>
<dbReference type="Gene3D" id="3.40.50.300">
    <property type="entry name" value="P-loop containing nucleotide triphosphate hydrolases"/>
    <property type="match status" value="1"/>
</dbReference>
<dbReference type="RefSeq" id="XP_052108733.1">
    <property type="nucleotide sequence ID" value="XM_052252773.1"/>
</dbReference>
<feature type="transmembrane region" description="Helical" evidence="5">
    <location>
        <begin position="1377"/>
        <end position="1404"/>
    </location>
</feature>
<dbReference type="InterPro" id="IPR044974">
    <property type="entry name" value="Disease_R_plants"/>
</dbReference>